<keyword evidence="3" id="KW-0732">Signal</keyword>
<organism evidence="4 5">
    <name type="scientific">Strongylus vulgaris</name>
    <name type="common">Blood worm</name>
    <dbReference type="NCBI Taxonomy" id="40348"/>
    <lineage>
        <taxon>Eukaryota</taxon>
        <taxon>Metazoa</taxon>
        <taxon>Ecdysozoa</taxon>
        <taxon>Nematoda</taxon>
        <taxon>Chromadorea</taxon>
        <taxon>Rhabditida</taxon>
        <taxon>Rhabditina</taxon>
        <taxon>Rhabditomorpha</taxon>
        <taxon>Strongyloidea</taxon>
        <taxon>Strongylidae</taxon>
        <taxon>Strongylus</taxon>
    </lineage>
</organism>
<keyword evidence="5" id="KW-1185">Reference proteome</keyword>
<protein>
    <submittedName>
        <fullName evidence="4">Uncharacterized protein</fullName>
    </submittedName>
</protein>
<name>A0A3P7J5Y9_STRVU</name>
<keyword evidence="2" id="KW-1133">Transmembrane helix</keyword>
<keyword evidence="2" id="KW-0812">Transmembrane</keyword>
<evidence type="ECO:0000313" key="5">
    <source>
        <dbReference type="Proteomes" id="UP000270094"/>
    </source>
</evidence>
<dbReference type="OrthoDB" id="5871398at2759"/>
<proteinExistence type="predicted"/>
<feature type="transmembrane region" description="Helical" evidence="2">
    <location>
        <begin position="173"/>
        <end position="194"/>
    </location>
</feature>
<evidence type="ECO:0000256" key="3">
    <source>
        <dbReference type="SAM" id="SignalP"/>
    </source>
</evidence>
<feature type="chain" id="PRO_5018277324" evidence="3">
    <location>
        <begin position="21"/>
        <end position="211"/>
    </location>
</feature>
<keyword evidence="1" id="KW-0175">Coiled coil</keyword>
<dbReference type="EMBL" id="UYYB01102468">
    <property type="protein sequence ID" value="VDM78616.1"/>
    <property type="molecule type" value="Genomic_DNA"/>
</dbReference>
<evidence type="ECO:0000256" key="1">
    <source>
        <dbReference type="SAM" id="Coils"/>
    </source>
</evidence>
<gene>
    <name evidence="4" type="ORF">SVUK_LOCUS13614</name>
</gene>
<keyword evidence="2" id="KW-0472">Membrane</keyword>
<evidence type="ECO:0000256" key="2">
    <source>
        <dbReference type="SAM" id="Phobius"/>
    </source>
</evidence>
<dbReference type="Proteomes" id="UP000270094">
    <property type="component" value="Unassembled WGS sequence"/>
</dbReference>
<feature type="signal peptide" evidence="3">
    <location>
        <begin position="1"/>
        <end position="20"/>
    </location>
</feature>
<accession>A0A3P7J5Y9</accession>
<reference evidence="4 5" key="1">
    <citation type="submission" date="2018-11" db="EMBL/GenBank/DDBJ databases">
        <authorList>
            <consortium name="Pathogen Informatics"/>
        </authorList>
    </citation>
    <scope>NUCLEOTIDE SEQUENCE [LARGE SCALE GENOMIC DNA]</scope>
</reference>
<dbReference type="AlphaFoldDB" id="A0A3P7J5Y9"/>
<sequence length="211" mass="24579">MLRFLLVNSVLILLIHSAHLQSSNSNYNNDVQKHIREGKEHFEQAAESLVDNMLNSMDNQNMRNPAMRDRLKDLAEELRPYLETKANMKSEQELGDLDQALMEAQNQMSQLSGTERYNKEAEIAKIRDEINRVRYELKERLQKIMEDRKNGVVMQKRDSLLPNMTGASSWQTATWILLALSILLTVAIIAMLMYQMSKKREYERLMGTRSM</sequence>
<feature type="coiled-coil region" evidence="1">
    <location>
        <begin position="87"/>
        <end position="114"/>
    </location>
</feature>
<evidence type="ECO:0000313" key="4">
    <source>
        <dbReference type="EMBL" id="VDM78616.1"/>
    </source>
</evidence>